<protein>
    <recommendedName>
        <fullName evidence="3">alpha-L-fucosidase</fullName>
        <ecNumber evidence="3">3.2.1.51</ecNumber>
    </recommendedName>
</protein>
<comment type="function">
    <text evidence="1">Alpha-L-fucosidase is responsible for hydrolyzing the alpha-1,6-linked fucose joined to the reducing-end N-acetylglucosamine of the carbohydrate moieties of glycoproteins.</text>
</comment>
<evidence type="ECO:0000313" key="9">
    <source>
        <dbReference type="Proteomes" id="UP001321018"/>
    </source>
</evidence>
<name>A0AAP2Z629_9EURY</name>
<dbReference type="Gene3D" id="2.60.40.1180">
    <property type="entry name" value="Golgi alpha-mannosidase II"/>
    <property type="match status" value="1"/>
</dbReference>
<evidence type="ECO:0000256" key="1">
    <source>
        <dbReference type="ARBA" id="ARBA00004071"/>
    </source>
</evidence>
<dbReference type="Proteomes" id="UP001321018">
    <property type="component" value="Unassembled WGS sequence"/>
</dbReference>
<dbReference type="InterPro" id="IPR013780">
    <property type="entry name" value="Glyco_hydro_b"/>
</dbReference>
<comment type="caution">
    <text evidence="8">The sequence shown here is derived from an EMBL/GenBank/DDBJ whole genome shotgun (WGS) entry which is preliminary data.</text>
</comment>
<dbReference type="PIRSF" id="PIRSF001092">
    <property type="entry name" value="Alpha-L-fucosidase"/>
    <property type="match status" value="1"/>
</dbReference>
<dbReference type="InterPro" id="IPR057739">
    <property type="entry name" value="Glyco_hydro_29_N"/>
</dbReference>
<dbReference type="PRINTS" id="PR00741">
    <property type="entry name" value="GLHYDRLASE29"/>
</dbReference>
<evidence type="ECO:0000256" key="2">
    <source>
        <dbReference type="ARBA" id="ARBA00007951"/>
    </source>
</evidence>
<evidence type="ECO:0000256" key="5">
    <source>
        <dbReference type="ARBA" id="ARBA00022801"/>
    </source>
</evidence>
<dbReference type="GO" id="GO:0016139">
    <property type="term" value="P:glycoside catabolic process"/>
    <property type="evidence" value="ECO:0007669"/>
    <property type="project" value="TreeGrafter"/>
</dbReference>
<dbReference type="EC" id="3.2.1.51" evidence="3"/>
<accession>A0AAP2Z629</accession>
<evidence type="ECO:0000256" key="3">
    <source>
        <dbReference type="ARBA" id="ARBA00012662"/>
    </source>
</evidence>
<evidence type="ECO:0000256" key="6">
    <source>
        <dbReference type="ARBA" id="ARBA00023295"/>
    </source>
</evidence>
<organism evidence="8 9">
    <name type="scientific">Natronoglomus mannanivorans</name>
    <dbReference type="NCBI Taxonomy" id="2979990"/>
    <lineage>
        <taxon>Archaea</taxon>
        <taxon>Methanobacteriati</taxon>
        <taxon>Methanobacteriota</taxon>
        <taxon>Stenosarchaea group</taxon>
        <taxon>Halobacteria</taxon>
        <taxon>Halobacteriales</taxon>
        <taxon>Natrialbaceae</taxon>
        <taxon>Natronoglomus</taxon>
    </lineage>
</organism>
<dbReference type="AlphaFoldDB" id="A0AAP2Z629"/>
<dbReference type="GO" id="GO:0006004">
    <property type="term" value="P:fucose metabolic process"/>
    <property type="evidence" value="ECO:0007669"/>
    <property type="project" value="InterPro"/>
</dbReference>
<dbReference type="Pfam" id="PF01120">
    <property type="entry name" value="Alpha_L_fucos"/>
    <property type="match status" value="1"/>
</dbReference>
<dbReference type="InterPro" id="IPR017853">
    <property type="entry name" value="GH"/>
</dbReference>
<evidence type="ECO:0000313" key="8">
    <source>
        <dbReference type="EMBL" id="MCU4744644.1"/>
    </source>
</evidence>
<dbReference type="SUPFAM" id="SSF51445">
    <property type="entry name" value="(Trans)glycosidases"/>
    <property type="match status" value="1"/>
</dbReference>
<dbReference type="GO" id="GO:0004560">
    <property type="term" value="F:alpha-L-fucosidase activity"/>
    <property type="evidence" value="ECO:0007669"/>
    <property type="project" value="InterPro"/>
</dbReference>
<dbReference type="RefSeq" id="WP_338006445.1">
    <property type="nucleotide sequence ID" value="NZ_JAOPKA010000036.1"/>
</dbReference>
<keyword evidence="4" id="KW-0732">Signal</keyword>
<dbReference type="InterPro" id="IPR000933">
    <property type="entry name" value="Glyco_hydro_29"/>
</dbReference>
<dbReference type="PANTHER" id="PTHR10030">
    <property type="entry name" value="ALPHA-L-FUCOSIDASE"/>
    <property type="match status" value="1"/>
</dbReference>
<sequence>MSEFEPSWESLDSHSVPEWYHDSKLGIFIHWGVYSVPAWAPPDAEIGGENASPYAEWYPYYMYEEDSPTREYHQETYGEDVEYADFVDDFTAEHWDPEAWADLFADVGAGYVVLTGEHHDGFPLWDSHYTKYNAAEMGPERDIVGELCEAVRERDLRFAPSNHSNFNYYQPGFEGQFGHPDFEPTHPHDDEGGPGQEYVDFMNAKHRELIRKYDPDMLWFDVPTKHSDEVRAKELIAEYYNRAAERGAEVVVNDRASTDAIGPTIDIESDRWDGEEFHGDFITPEYASFDEIREEKWEACRGIGHSFGYNQVEEDDDHLSPGELVRSFVDIVSKNGNLLLNVGPRADGTIPEMQRSRLEALGEWLSINGDAVFASRPWIVAEDDDSDVEVRYTWRDGDCYAVALEWPGEELSLAVPQHVDTEPTGTALLTADGDLECETTVEGETLTVALPPQPDHEHAYAVRLTGVENPRL</sequence>
<dbReference type="EMBL" id="JAOPKA010000036">
    <property type="protein sequence ID" value="MCU4744644.1"/>
    <property type="molecule type" value="Genomic_DNA"/>
</dbReference>
<dbReference type="GO" id="GO:0005764">
    <property type="term" value="C:lysosome"/>
    <property type="evidence" value="ECO:0007669"/>
    <property type="project" value="TreeGrafter"/>
</dbReference>
<keyword evidence="5" id="KW-0378">Hydrolase</keyword>
<dbReference type="Gene3D" id="3.20.20.80">
    <property type="entry name" value="Glycosidases"/>
    <property type="match status" value="1"/>
</dbReference>
<evidence type="ECO:0000256" key="4">
    <source>
        <dbReference type="ARBA" id="ARBA00022729"/>
    </source>
</evidence>
<keyword evidence="6" id="KW-0326">Glycosidase</keyword>
<reference evidence="8" key="1">
    <citation type="submission" date="2022-09" db="EMBL/GenBank/DDBJ databases">
        <title>Enrichment on poylsaccharides allowed isolation of novel metabolic and taxonomic groups of Haloarchaea.</title>
        <authorList>
            <person name="Sorokin D.Y."/>
            <person name="Elcheninov A.G."/>
            <person name="Khizhniak T.V."/>
            <person name="Kolganova T.V."/>
            <person name="Kublanov I.V."/>
        </authorList>
    </citation>
    <scope>NUCLEOTIDE SEQUENCE</scope>
    <source>
        <strain evidence="8">AArc-xg1-1</strain>
    </source>
</reference>
<comment type="similarity">
    <text evidence="2">Belongs to the glycosyl hydrolase 29 family.</text>
</comment>
<dbReference type="PANTHER" id="PTHR10030:SF37">
    <property type="entry name" value="ALPHA-L-FUCOSIDASE-RELATED"/>
    <property type="match status" value="1"/>
</dbReference>
<dbReference type="SMART" id="SM00812">
    <property type="entry name" value="Alpha_L_fucos"/>
    <property type="match status" value="1"/>
</dbReference>
<feature type="domain" description="Glycoside hydrolase family 29 N-terminal" evidence="7">
    <location>
        <begin position="3"/>
        <end position="370"/>
    </location>
</feature>
<dbReference type="InterPro" id="IPR016286">
    <property type="entry name" value="FUC_metazoa-typ"/>
</dbReference>
<proteinExistence type="inferred from homology"/>
<evidence type="ECO:0000259" key="7">
    <source>
        <dbReference type="Pfam" id="PF01120"/>
    </source>
</evidence>
<gene>
    <name evidence="8" type="ORF">OB960_25065</name>
</gene>